<evidence type="ECO:0000313" key="1">
    <source>
        <dbReference type="EMBL" id="SBT02181.1"/>
    </source>
</evidence>
<proteinExistence type="predicted"/>
<name>A0A1A8XAA1_PLAOA</name>
<gene>
    <name evidence="1" type="ORF">POVCU1_073960</name>
</gene>
<evidence type="ECO:0000313" key="2">
    <source>
        <dbReference type="Proteomes" id="UP000078546"/>
    </source>
</evidence>
<accession>A0A1A8XAA1</accession>
<protein>
    <submittedName>
        <fullName evidence="1">Uncharacterized protein</fullName>
    </submittedName>
</protein>
<organism evidence="1 2">
    <name type="scientific">Plasmodium ovale curtisi</name>
    <dbReference type="NCBI Taxonomy" id="864141"/>
    <lineage>
        <taxon>Eukaryota</taxon>
        <taxon>Sar</taxon>
        <taxon>Alveolata</taxon>
        <taxon>Apicomplexa</taxon>
        <taxon>Aconoidasida</taxon>
        <taxon>Haemosporida</taxon>
        <taxon>Plasmodiidae</taxon>
        <taxon>Plasmodium</taxon>
        <taxon>Plasmodium (Plasmodium)</taxon>
    </lineage>
</organism>
<reference evidence="2" key="1">
    <citation type="submission" date="2016-05" db="EMBL/GenBank/DDBJ databases">
        <authorList>
            <person name="Naeem Raeece"/>
        </authorList>
    </citation>
    <scope>NUCLEOTIDE SEQUENCE [LARGE SCALE GENOMIC DNA]</scope>
</reference>
<dbReference type="Proteomes" id="UP000078546">
    <property type="component" value="Unassembled WGS sequence"/>
</dbReference>
<dbReference type="AlphaFoldDB" id="A0A1A8XAA1"/>
<dbReference type="EMBL" id="FLQV01003166">
    <property type="protein sequence ID" value="SBT02181.1"/>
    <property type="molecule type" value="Genomic_DNA"/>
</dbReference>
<sequence length="114" mass="13109">MCAGVNILVTFIRDGWLLNILPLQYIAPHRIASHCNPLIPRALGTFLHYSKYIQKRCTHGLFRFCKKQQKKSANLHIILKKGNRAPFTITEQKQRVANTMGRKNKINNGSIYFA</sequence>